<gene>
    <name evidence="2" type="ORF">Asi02nite_17200</name>
</gene>
<proteinExistence type="predicted"/>
<evidence type="ECO:0000259" key="1">
    <source>
        <dbReference type="Pfam" id="PF13649"/>
    </source>
</evidence>
<dbReference type="CDD" id="cd02440">
    <property type="entry name" value="AdoMet_MTases"/>
    <property type="match status" value="1"/>
</dbReference>
<accession>A0ABQ4CMZ2</accession>
<dbReference type="PANTHER" id="PTHR43591:SF99">
    <property type="entry name" value="OS06G0646000 PROTEIN"/>
    <property type="match status" value="1"/>
</dbReference>
<dbReference type="Gene3D" id="3.40.50.150">
    <property type="entry name" value="Vaccinia Virus protein VP39"/>
    <property type="match status" value="1"/>
</dbReference>
<dbReference type="SUPFAM" id="SSF53335">
    <property type="entry name" value="S-adenosyl-L-methionine-dependent methyltransferases"/>
    <property type="match status" value="1"/>
</dbReference>
<dbReference type="EMBL" id="BONE01000010">
    <property type="protein sequence ID" value="GIF72202.1"/>
    <property type="molecule type" value="Genomic_DNA"/>
</dbReference>
<keyword evidence="3" id="KW-1185">Reference proteome</keyword>
<reference evidence="2 3" key="1">
    <citation type="submission" date="2021-01" db="EMBL/GenBank/DDBJ databases">
        <title>Whole genome shotgun sequence of Asanoa siamensis NBRC 107932.</title>
        <authorList>
            <person name="Komaki H."/>
            <person name="Tamura T."/>
        </authorList>
    </citation>
    <scope>NUCLEOTIDE SEQUENCE [LARGE SCALE GENOMIC DNA]</scope>
    <source>
        <strain evidence="2 3">NBRC 107932</strain>
    </source>
</reference>
<feature type="domain" description="Methyltransferase" evidence="1">
    <location>
        <begin position="63"/>
        <end position="157"/>
    </location>
</feature>
<dbReference type="Pfam" id="PF13649">
    <property type="entry name" value="Methyltransf_25"/>
    <property type="match status" value="1"/>
</dbReference>
<evidence type="ECO:0000313" key="2">
    <source>
        <dbReference type="EMBL" id="GIF72202.1"/>
    </source>
</evidence>
<dbReference type="Proteomes" id="UP000604117">
    <property type="component" value="Unassembled WGS sequence"/>
</dbReference>
<comment type="caution">
    <text evidence="2">The sequence shown here is derived from an EMBL/GenBank/DDBJ whole genome shotgun (WGS) entry which is preliminary data.</text>
</comment>
<evidence type="ECO:0000313" key="3">
    <source>
        <dbReference type="Proteomes" id="UP000604117"/>
    </source>
</evidence>
<sequence length="294" mass="31537">MRTVRNHPPTYYRHAMTDVGPKARIAGVFDRAAPTYEQTGVEFFGPPGRALVAHAGIATGERVLDLGCGRGNVLFPAAAAVGPTGTVIGVDFAPTMRQLTAEAAKDLPWVRVTSGDAEFPAFRPGSFDVVTGGFMVFLMSDPAAAVARWAHLLRPGGRLAVSTFAESTAAGQAFYADRNAALAPFQLPDPEQGLESKEVGAAQPAWVTGLFDGAYLTDVTTAELTVRSEFPSADAYWTWWLSLGSRRLLERVPARREEAARAAITAVLDKHLRRPGGGYRAETPMRLTVARRPG</sequence>
<dbReference type="PANTHER" id="PTHR43591">
    <property type="entry name" value="METHYLTRANSFERASE"/>
    <property type="match status" value="1"/>
</dbReference>
<name>A0ABQ4CMZ2_9ACTN</name>
<dbReference type="InterPro" id="IPR041698">
    <property type="entry name" value="Methyltransf_25"/>
</dbReference>
<protein>
    <recommendedName>
        <fullName evidence="1">Methyltransferase domain-containing protein</fullName>
    </recommendedName>
</protein>
<organism evidence="2 3">
    <name type="scientific">Asanoa siamensis</name>
    <dbReference type="NCBI Taxonomy" id="926357"/>
    <lineage>
        <taxon>Bacteria</taxon>
        <taxon>Bacillati</taxon>
        <taxon>Actinomycetota</taxon>
        <taxon>Actinomycetes</taxon>
        <taxon>Micromonosporales</taxon>
        <taxon>Micromonosporaceae</taxon>
        <taxon>Asanoa</taxon>
    </lineage>
</organism>
<dbReference type="InterPro" id="IPR029063">
    <property type="entry name" value="SAM-dependent_MTases_sf"/>
</dbReference>